<proteinExistence type="predicted"/>
<dbReference type="Proteomes" id="UP000054538">
    <property type="component" value="Unassembled WGS sequence"/>
</dbReference>
<dbReference type="OrthoDB" id="10392516at2759"/>
<sequence>MHIHDSDNVIEGENNHIVDKLNNMMGAFWLDSEGGGGAVKDDDDEGLCAACVFRCHTTEAMWTNHQEILHELEGSSPNHIDNEDIFSSDDKGMDIEDNFNELD</sequence>
<reference evidence="2 3" key="1">
    <citation type="submission" date="2014-04" db="EMBL/GenBank/DDBJ databases">
        <authorList>
            <consortium name="DOE Joint Genome Institute"/>
            <person name="Kuo A."/>
            <person name="Kohler A."/>
            <person name="Jargeat P."/>
            <person name="Nagy L.G."/>
            <person name="Floudas D."/>
            <person name="Copeland A."/>
            <person name="Barry K.W."/>
            <person name="Cichocki N."/>
            <person name="Veneault-Fourrey C."/>
            <person name="LaButti K."/>
            <person name="Lindquist E.A."/>
            <person name="Lipzen A."/>
            <person name="Lundell T."/>
            <person name="Morin E."/>
            <person name="Murat C."/>
            <person name="Sun H."/>
            <person name="Tunlid A."/>
            <person name="Henrissat B."/>
            <person name="Grigoriev I.V."/>
            <person name="Hibbett D.S."/>
            <person name="Martin F."/>
            <person name="Nordberg H.P."/>
            <person name="Cantor M.N."/>
            <person name="Hua S.X."/>
        </authorList>
    </citation>
    <scope>NUCLEOTIDE SEQUENCE [LARGE SCALE GENOMIC DNA]</scope>
    <source>
        <strain evidence="2 3">Ve08.2h10</strain>
    </source>
</reference>
<evidence type="ECO:0000256" key="1">
    <source>
        <dbReference type="SAM" id="MobiDB-lite"/>
    </source>
</evidence>
<feature type="region of interest" description="Disordered" evidence="1">
    <location>
        <begin position="74"/>
        <end position="103"/>
    </location>
</feature>
<evidence type="ECO:0000313" key="2">
    <source>
        <dbReference type="EMBL" id="KIK95909.1"/>
    </source>
</evidence>
<dbReference type="EMBL" id="KN825014">
    <property type="protein sequence ID" value="KIK95909.1"/>
    <property type="molecule type" value="Genomic_DNA"/>
</dbReference>
<evidence type="ECO:0000313" key="3">
    <source>
        <dbReference type="Proteomes" id="UP000054538"/>
    </source>
</evidence>
<reference evidence="3" key="2">
    <citation type="submission" date="2015-01" db="EMBL/GenBank/DDBJ databases">
        <title>Evolutionary Origins and Diversification of the Mycorrhizal Mutualists.</title>
        <authorList>
            <consortium name="DOE Joint Genome Institute"/>
            <consortium name="Mycorrhizal Genomics Consortium"/>
            <person name="Kohler A."/>
            <person name="Kuo A."/>
            <person name="Nagy L.G."/>
            <person name="Floudas D."/>
            <person name="Copeland A."/>
            <person name="Barry K.W."/>
            <person name="Cichocki N."/>
            <person name="Veneault-Fourrey C."/>
            <person name="LaButti K."/>
            <person name="Lindquist E.A."/>
            <person name="Lipzen A."/>
            <person name="Lundell T."/>
            <person name="Morin E."/>
            <person name="Murat C."/>
            <person name="Riley R."/>
            <person name="Ohm R."/>
            <person name="Sun H."/>
            <person name="Tunlid A."/>
            <person name="Henrissat B."/>
            <person name="Grigoriev I.V."/>
            <person name="Hibbett D.S."/>
            <person name="Martin F."/>
        </authorList>
    </citation>
    <scope>NUCLEOTIDE SEQUENCE [LARGE SCALE GENOMIC DNA]</scope>
    <source>
        <strain evidence="3">Ve08.2h10</strain>
    </source>
</reference>
<accession>A0A0D0E475</accession>
<dbReference type="HOGENOM" id="CLU_2347359_0_0_1"/>
<gene>
    <name evidence="2" type="ORF">PAXRUDRAFT_139681</name>
</gene>
<dbReference type="InParanoid" id="A0A0D0E475"/>
<keyword evidence="3" id="KW-1185">Reference proteome</keyword>
<organism evidence="2 3">
    <name type="scientific">Paxillus rubicundulus Ve08.2h10</name>
    <dbReference type="NCBI Taxonomy" id="930991"/>
    <lineage>
        <taxon>Eukaryota</taxon>
        <taxon>Fungi</taxon>
        <taxon>Dikarya</taxon>
        <taxon>Basidiomycota</taxon>
        <taxon>Agaricomycotina</taxon>
        <taxon>Agaricomycetes</taxon>
        <taxon>Agaricomycetidae</taxon>
        <taxon>Boletales</taxon>
        <taxon>Paxilineae</taxon>
        <taxon>Paxillaceae</taxon>
        <taxon>Paxillus</taxon>
    </lineage>
</organism>
<protein>
    <submittedName>
        <fullName evidence="2">Uncharacterized protein</fullName>
    </submittedName>
</protein>
<dbReference type="AlphaFoldDB" id="A0A0D0E475"/>
<name>A0A0D0E475_9AGAM</name>